<organism evidence="2 3">
    <name type="scientific">Takifugu flavidus</name>
    <name type="common">sansaifugu</name>
    <dbReference type="NCBI Taxonomy" id="433684"/>
    <lineage>
        <taxon>Eukaryota</taxon>
        <taxon>Metazoa</taxon>
        <taxon>Chordata</taxon>
        <taxon>Craniata</taxon>
        <taxon>Vertebrata</taxon>
        <taxon>Euteleostomi</taxon>
        <taxon>Actinopterygii</taxon>
        <taxon>Neopterygii</taxon>
        <taxon>Teleostei</taxon>
        <taxon>Neoteleostei</taxon>
        <taxon>Acanthomorphata</taxon>
        <taxon>Eupercaria</taxon>
        <taxon>Tetraodontiformes</taxon>
        <taxon>Tetradontoidea</taxon>
        <taxon>Tetraodontidae</taxon>
        <taxon>Takifugu</taxon>
    </lineage>
</organism>
<protein>
    <submittedName>
        <fullName evidence="2">Uncharacterized protein</fullName>
    </submittedName>
</protein>
<feature type="region of interest" description="Disordered" evidence="1">
    <location>
        <begin position="1"/>
        <end position="40"/>
    </location>
</feature>
<evidence type="ECO:0000313" key="2">
    <source>
        <dbReference type="EMBL" id="TWW75603.1"/>
    </source>
</evidence>
<name>A0A5C6P806_9TELE</name>
<dbReference type="AlphaFoldDB" id="A0A5C6P806"/>
<dbReference type="EMBL" id="RHFK02000005">
    <property type="protein sequence ID" value="TWW75603.1"/>
    <property type="molecule type" value="Genomic_DNA"/>
</dbReference>
<keyword evidence="3" id="KW-1185">Reference proteome</keyword>
<evidence type="ECO:0000256" key="1">
    <source>
        <dbReference type="SAM" id="MobiDB-lite"/>
    </source>
</evidence>
<accession>A0A5C6P806</accession>
<gene>
    <name evidence="2" type="ORF">D4764_13G0002650</name>
</gene>
<comment type="caution">
    <text evidence="2">The sequence shown here is derived from an EMBL/GenBank/DDBJ whole genome shotgun (WGS) entry which is preliminary data.</text>
</comment>
<dbReference type="Proteomes" id="UP000324091">
    <property type="component" value="Chromosome 13"/>
</dbReference>
<evidence type="ECO:0000313" key="3">
    <source>
        <dbReference type="Proteomes" id="UP000324091"/>
    </source>
</evidence>
<reference evidence="2 3" key="1">
    <citation type="submission" date="2019-04" db="EMBL/GenBank/DDBJ databases">
        <title>Chromosome genome assembly for Takifugu flavidus.</title>
        <authorList>
            <person name="Xiao S."/>
        </authorList>
    </citation>
    <scope>NUCLEOTIDE SEQUENCE [LARGE SCALE GENOMIC DNA]</scope>
    <source>
        <strain evidence="2">HTHZ2018</strain>
        <tissue evidence="2">Muscle</tissue>
    </source>
</reference>
<proteinExistence type="predicted"/>
<sequence length="65" mass="7463">MKLSHLDLPGYLIQPEKPQRAREAHTEWEAGKRGGEADVEKSEVVWPFPVTRETNASFKEKKNSQ</sequence>
<feature type="compositionally biased region" description="Basic and acidic residues" evidence="1">
    <location>
        <begin position="17"/>
        <end position="40"/>
    </location>
</feature>